<sequence>MENPLDTRVDSSLCLTAENPDVPPDQKAFVPLENNPEVMSKLAHSLGLSNAFSFHDIFSIDEPEMLEFYSRPVTALLLVFPISKCYEDFRKHEDQTQHDYDLMGDQEAVIWYKQTIRNACGLIGILHAVSNGEARNFIESGSDLEIFLKDAIPLGPDNRANLIYNFKPFETAHEEAANHGQSDKPSAEDDTDLHYVCFVKDKCNVLWELDGRRKGPLNRGQLLPNEDLLSERALDLSVRSFTRREVAAGQGELRFSLISLAPS</sequence>
<dbReference type="EC" id="3.4.19.12" evidence="8"/>
<keyword evidence="4 7" id="KW-0833">Ubl conjugation pathway</keyword>
<dbReference type="GO" id="GO:0004843">
    <property type="term" value="F:cysteine-type deubiquitinase activity"/>
    <property type="evidence" value="ECO:0007669"/>
    <property type="project" value="UniProtKB-UniRule"/>
</dbReference>
<evidence type="ECO:0000259" key="9">
    <source>
        <dbReference type="PROSITE" id="PS52048"/>
    </source>
</evidence>
<evidence type="ECO:0000256" key="3">
    <source>
        <dbReference type="ARBA" id="ARBA00022670"/>
    </source>
</evidence>
<organism evidence="10 11">
    <name type="scientific">Blumeria hordei</name>
    <name type="common">Barley powdery mildew</name>
    <name type="synonym">Blumeria graminis f. sp. hordei</name>
    <dbReference type="NCBI Taxonomy" id="2867405"/>
    <lineage>
        <taxon>Eukaryota</taxon>
        <taxon>Fungi</taxon>
        <taxon>Dikarya</taxon>
        <taxon>Ascomycota</taxon>
        <taxon>Pezizomycotina</taxon>
        <taxon>Leotiomycetes</taxon>
        <taxon>Erysiphales</taxon>
        <taxon>Erysiphaceae</taxon>
        <taxon>Blumeria</taxon>
    </lineage>
</organism>
<dbReference type="SUPFAM" id="SSF54001">
    <property type="entry name" value="Cysteine proteinases"/>
    <property type="match status" value="1"/>
</dbReference>
<evidence type="ECO:0000256" key="1">
    <source>
        <dbReference type="ARBA" id="ARBA00000707"/>
    </source>
</evidence>
<dbReference type="InterPro" id="IPR038765">
    <property type="entry name" value="Papain-like_cys_pep_sf"/>
</dbReference>
<dbReference type="CDD" id="cd09616">
    <property type="entry name" value="Peptidase_C12_UCH_L1_L3"/>
    <property type="match status" value="1"/>
</dbReference>
<comment type="catalytic activity">
    <reaction evidence="1 7 8">
        <text>Thiol-dependent hydrolysis of ester, thioester, amide, peptide and isopeptide bonds formed by the C-terminal Gly of ubiquitin (a 76-residue protein attached to proteins as an intracellular targeting signal).</text>
        <dbReference type="EC" id="3.4.19.12"/>
    </reaction>
</comment>
<evidence type="ECO:0000256" key="2">
    <source>
        <dbReference type="ARBA" id="ARBA00009326"/>
    </source>
</evidence>
<keyword evidence="3 7" id="KW-0645">Protease</keyword>
<evidence type="ECO:0000256" key="7">
    <source>
        <dbReference type="PROSITE-ProRule" id="PRU01393"/>
    </source>
</evidence>
<dbReference type="Pfam" id="PF01088">
    <property type="entry name" value="Peptidase_C12"/>
    <property type="match status" value="1"/>
</dbReference>
<feature type="active site" description="Proton donor" evidence="7">
    <location>
        <position position="194"/>
    </location>
</feature>
<dbReference type="Proteomes" id="UP000275772">
    <property type="component" value="Unassembled WGS sequence"/>
</dbReference>
<keyword evidence="5 7" id="KW-0378">Hydrolase</keyword>
<gene>
    <name evidence="10" type="ORF">BLGHR1_11155</name>
</gene>
<dbReference type="FunFam" id="3.40.532.10:FF:000008">
    <property type="entry name" value="Ubiquitin carboxyl-terminal hydrolase"/>
    <property type="match status" value="1"/>
</dbReference>
<dbReference type="AlphaFoldDB" id="A0A383UL13"/>
<name>A0A383UL13_BLUHO</name>
<dbReference type="GO" id="GO:0006511">
    <property type="term" value="P:ubiquitin-dependent protein catabolic process"/>
    <property type="evidence" value="ECO:0007669"/>
    <property type="project" value="UniProtKB-UniRule"/>
</dbReference>
<dbReference type="VEuPathDB" id="FungiDB:BLGHR1_11155"/>
<dbReference type="GO" id="GO:0016579">
    <property type="term" value="P:protein deubiquitination"/>
    <property type="evidence" value="ECO:0007669"/>
    <property type="project" value="TreeGrafter"/>
</dbReference>
<dbReference type="InterPro" id="IPR001578">
    <property type="entry name" value="Peptidase_C12_UCH"/>
</dbReference>
<reference evidence="10 11" key="1">
    <citation type="submission" date="2017-11" db="EMBL/GenBank/DDBJ databases">
        <authorList>
            <person name="Kracher B."/>
        </authorList>
    </citation>
    <scope>NUCLEOTIDE SEQUENCE [LARGE SCALE GENOMIC DNA]</scope>
    <source>
        <strain evidence="10 11">RACE1</strain>
    </source>
</reference>
<dbReference type="InterPro" id="IPR057254">
    <property type="entry name" value="UCH_AS"/>
</dbReference>
<evidence type="ECO:0000256" key="4">
    <source>
        <dbReference type="ARBA" id="ARBA00022786"/>
    </source>
</evidence>
<dbReference type="PROSITE" id="PS00140">
    <property type="entry name" value="UCH_1"/>
    <property type="match status" value="1"/>
</dbReference>
<keyword evidence="6 7" id="KW-0788">Thiol protease</keyword>
<evidence type="ECO:0000313" key="11">
    <source>
        <dbReference type="Proteomes" id="UP000275772"/>
    </source>
</evidence>
<proteinExistence type="inferred from homology"/>
<evidence type="ECO:0000256" key="6">
    <source>
        <dbReference type="ARBA" id="ARBA00022807"/>
    </source>
</evidence>
<dbReference type="PRINTS" id="PR00707">
    <property type="entry name" value="UBCTHYDRLASE"/>
</dbReference>
<evidence type="ECO:0000256" key="8">
    <source>
        <dbReference type="RuleBase" id="RU361215"/>
    </source>
</evidence>
<protein>
    <recommendedName>
        <fullName evidence="8">Ubiquitin carboxyl-terminal hydrolase</fullName>
        <ecNumber evidence="8">3.4.19.12</ecNumber>
    </recommendedName>
</protein>
<evidence type="ECO:0000256" key="5">
    <source>
        <dbReference type="ARBA" id="ARBA00022801"/>
    </source>
</evidence>
<feature type="domain" description="UCH catalytic" evidence="9">
    <location>
        <begin position="28"/>
        <end position="262"/>
    </location>
</feature>
<dbReference type="Gene3D" id="3.40.532.10">
    <property type="entry name" value="Peptidase C12, ubiquitin carboxyl-terminal hydrolase"/>
    <property type="match status" value="1"/>
</dbReference>
<evidence type="ECO:0000313" key="10">
    <source>
        <dbReference type="EMBL" id="SZF00418.1"/>
    </source>
</evidence>
<dbReference type="InterPro" id="IPR036959">
    <property type="entry name" value="Peptidase_C12_UCH_sf"/>
</dbReference>
<accession>A0A383UL13</accession>
<comment type="similarity">
    <text evidence="2 7 8">Belongs to the peptidase C12 family.</text>
</comment>
<feature type="site" description="Transition state stabilizer" evidence="7">
    <location>
        <position position="114"/>
    </location>
</feature>
<dbReference type="EMBL" id="UNSH01000011">
    <property type="protein sequence ID" value="SZF00418.1"/>
    <property type="molecule type" value="Genomic_DNA"/>
</dbReference>
<dbReference type="GO" id="GO:0005737">
    <property type="term" value="C:cytoplasm"/>
    <property type="evidence" value="ECO:0007669"/>
    <property type="project" value="TreeGrafter"/>
</dbReference>
<dbReference type="PANTHER" id="PTHR10589:SF17">
    <property type="entry name" value="UBIQUITIN CARBOXYL-TERMINAL HYDROLASE"/>
    <property type="match status" value="1"/>
</dbReference>
<dbReference type="PROSITE" id="PS52048">
    <property type="entry name" value="UCH_DOMAIN"/>
    <property type="match status" value="1"/>
</dbReference>
<feature type="site" description="Important for enzyme activity" evidence="7">
    <location>
        <position position="210"/>
    </location>
</feature>
<feature type="active site" description="Nucleophile" evidence="7">
    <location>
        <position position="120"/>
    </location>
</feature>
<dbReference type="PANTHER" id="PTHR10589">
    <property type="entry name" value="UBIQUITIN CARBOXYL-TERMINAL HYDROLASE"/>
    <property type="match status" value="1"/>
</dbReference>